<dbReference type="InterPro" id="IPR000620">
    <property type="entry name" value="EamA_dom"/>
</dbReference>
<sequence length="298" mass="33293">MSWFVLSLLSALFLGFYDIAKKAAVRENAVPPVLLCNVLTAALLWGPMAAGAWLFPTEVADWQRALVELDLQGHLLLAAKSLLVGMSWTLALFAIKRLPISIATPIRATSPLWTVTFAVVAMHERPTANQWCGMLLILIAFIAFSRVGKREGIHFRSDRGVLLMVLATLLGAASALYDKYLLQQVGLPPAVVQAWFSFYLVPVMLPLSVHWWLRERRQHPFQWRWSIPMIAVFLLIADFSYFTAVADTEALISVISPLRRTSILVPFLFGILHLGEKNWKGKLACICGILLGVVWLSQ</sequence>
<feature type="transmembrane region" description="Helical" evidence="1">
    <location>
        <begin position="160"/>
        <end position="177"/>
    </location>
</feature>
<feature type="transmembrane region" description="Helical" evidence="1">
    <location>
        <begin position="279"/>
        <end position="297"/>
    </location>
</feature>
<feature type="transmembrane region" description="Helical" evidence="1">
    <location>
        <begin position="225"/>
        <end position="244"/>
    </location>
</feature>
<feature type="transmembrane region" description="Helical" evidence="1">
    <location>
        <begin position="192"/>
        <end position="213"/>
    </location>
</feature>
<keyword evidence="1" id="KW-0472">Membrane</keyword>
<accession>A0A518G0G2</accession>
<dbReference type="SUPFAM" id="SSF103481">
    <property type="entry name" value="Multidrug resistance efflux transporter EmrE"/>
    <property type="match status" value="2"/>
</dbReference>
<feature type="transmembrane region" description="Helical" evidence="1">
    <location>
        <begin position="75"/>
        <end position="95"/>
    </location>
</feature>
<dbReference type="AlphaFoldDB" id="A0A518G0G2"/>
<gene>
    <name evidence="3" type="ORF">Q31a_03800</name>
</gene>
<dbReference type="EMBL" id="CP036298">
    <property type="protein sequence ID" value="QDV22097.1"/>
    <property type="molecule type" value="Genomic_DNA"/>
</dbReference>
<evidence type="ECO:0000259" key="2">
    <source>
        <dbReference type="Pfam" id="PF00892"/>
    </source>
</evidence>
<feature type="transmembrane region" description="Helical" evidence="1">
    <location>
        <begin position="250"/>
        <end position="272"/>
    </location>
</feature>
<dbReference type="RefSeq" id="WP_145073106.1">
    <property type="nucleotide sequence ID" value="NZ_CP036298.1"/>
</dbReference>
<evidence type="ECO:0000313" key="3">
    <source>
        <dbReference type="EMBL" id="QDV22097.1"/>
    </source>
</evidence>
<dbReference type="PANTHER" id="PTHR22911">
    <property type="entry name" value="ACYL-MALONYL CONDENSING ENZYME-RELATED"/>
    <property type="match status" value="1"/>
</dbReference>
<feature type="transmembrane region" description="Helical" evidence="1">
    <location>
        <begin position="30"/>
        <end position="55"/>
    </location>
</feature>
<evidence type="ECO:0000256" key="1">
    <source>
        <dbReference type="SAM" id="Phobius"/>
    </source>
</evidence>
<feature type="domain" description="EamA" evidence="2">
    <location>
        <begin position="159"/>
        <end position="297"/>
    </location>
</feature>
<protein>
    <submittedName>
        <fullName evidence="3">EamA-like transporter family protein</fullName>
    </submittedName>
</protein>
<dbReference type="InterPro" id="IPR037185">
    <property type="entry name" value="EmrE-like"/>
</dbReference>
<feature type="domain" description="EamA" evidence="2">
    <location>
        <begin position="2"/>
        <end position="143"/>
    </location>
</feature>
<reference evidence="3 4" key="1">
    <citation type="submission" date="2019-02" db="EMBL/GenBank/DDBJ databases">
        <title>Deep-cultivation of Planctomycetes and their phenomic and genomic characterization uncovers novel biology.</title>
        <authorList>
            <person name="Wiegand S."/>
            <person name="Jogler M."/>
            <person name="Boedeker C."/>
            <person name="Pinto D."/>
            <person name="Vollmers J."/>
            <person name="Rivas-Marin E."/>
            <person name="Kohn T."/>
            <person name="Peeters S.H."/>
            <person name="Heuer A."/>
            <person name="Rast P."/>
            <person name="Oberbeckmann S."/>
            <person name="Bunk B."/>
            <person name="Jeske O."/>
            <person name="Meyerdierks A."/>
            <person name="Storesund J.E."/>
            <person name="Kallscheuer N."/>
            <person name="Luecker S."/>
            <person name="Lage O.M."/>
            <person name="Pohl T."/>
            <person name="Merkel B.J."/>
            <person name="Hornburger P."/>
            <person name="Mueller R.-W."/>
            <person name="Bruemmer F."/>
            <person name="Labrenz M."/>
            <person name="Spormann A.M."/>
            <person name="Op den Camp H."/>
            <person name="Overmann J."/>
            <person name="Amann R."/>
            <person name="Jetten M.S.M."/>
            <person name="Mascher T."/>
            <person name="Medema M.H."/>
            <person name="Devos D.P."/>
            <person name="Kaster A.-K."/>
            <person name="Ovreas L."/>
            <person name="Rohde M."/>
            <person name="Galperin M.Y."/>
            <person name="Jogler C."/>
        </authorList>
    </citation>
    <scope>NUCLEOTIDE SEQUENCE [LARGE SCALE GENOMIC DNA]</scope>
    <source>
        <strain evidence="3 4">Q31a</strain>
    </source>
</reference>
<name>A0A518G0G2_9BACT</name>
<proteinExistence type="predicted"/>
<dbReference type="Gene3D" id="1.10.3730.20">
    <property type="match status" value="1"/>
</dbReference>
<dbReference type="KEGG" id="ahel:Q31a_03800"/>
<organism evidence="3 4">
    <name type="scientific">Aureliella helgolandensis</name>
    <dbReference type="NCBI Taxonomy" id="2527968"/>
    <lineage>
        <taxon>Bacteria</taxon>
        <taxon>Pseudomonadati</taxon>
        <taxon>Planctomycetota</taxon>
        <taxon>Planctomycetia</taxon>
        <taxon>Pirellulales</taxon>
        <taxon>Pirellulaceae</taxon>
        <taxon>Aureliella</taxon>
    </lineage>
</organism>
<dbReference type="GO" id="GO:0016020">
    <property type="term" value="C:membrane"/>
    <property type="evidence" value="ECO:0007669"/>
    <property type="project" value="InterPro"/>
</dbReference>
<keyword evidence="1" id="KW-0812">Transmembrane</keyword>
<dbReference type="PANTHER" id="PTHR22911:SF137">
    <property type="entry name" value="SOLUTE CARRIER FAMILY 35 MEMBER G2-RELATED"/>
    <property type="match status" value="1"/>
</dbReference>
<evidence type="ECO:0000313" key="4">
    <source>
        <dbReference type="Proteomes" id="UP000318017"/>
    </source>
</evidence>
<dbReference type="OrthoDB" id="244774at2"/>
<dbReference type="Pfam" id="PF00892">
    <property type="entry name" value="EamA"/>
    <property type="match status" value="2"/>
</dbReference>
<keyword evidence="4" id="KW-1185">Reference proteome</keyword>
<feature type="transmembrane region" description="Helical" evidence="1">
    <location>
        <begin position="128"/>
        <end position="148"/>
    </location>
</feature>
<keyword evidence="1" id="KW-1133">Transmembrane helix</keyword>
<dbReference type="Proteomes" id="UP000318017">
    <property type="component" value="Chromosome"/>
</dbReference>